<dbReference type="RefSeq" id="WP_083895097.1">
    <property type="nucleotide sequence ID" value="NZ_QJKF01000001.1"/>
</dbReference>
<dbReference type="GO" id="GO:0016787">
    <property type="term" value="F:hydrolase activity"/>
    <property type="evidence" value="ECO:0007669"/>
    <property type="project" value="UniProtKB-KW"/>
</dbReference>
<gene>
    <name evidence="4" type="ORF">DFR70_101394</name>
</gene>
<sequence>MDGGSEYVVPLPISPPATQPSHPNIARPRPPFDPELAVMLPVLHQEIPATVRLADIPVLRERLRAMAPSAAQLLAGRPIGHVEHVIAGFGGAEIVVSVFARTDHAVPGPGFFHTHGGGMMLGDRFFGLSEVLDWVQWHDAVCVSVEYRLAPEFPDPVPVEDCYAGLVWTAANADALGIDPGRLIVAGASAGGGLAAGLALLARDRGAPGLAGQILMCPMLDDRGRTVSSHQFVDGLGLWDRGSHSTAWGALLAERFGTDDVSFYAAPARAENLDGLPPAYIDVGSAELLRDEAVAYASGIWACGGVAELHVWQGGFHGFCAYVPRAAVSVQARRTRDAWVARLVGVQR</sequence>
<accession>A0A318KFG8</accession>
<dbReference type="Proteomes" id="UP000247569">
    <property type="component" value="Unassembled WGS sequence"/>
</dbReference>
<name>A0A318KFG8_9NOCA</name>
<feature type="domain" description="Alpha/beta hydrolase fold-3" evidence="3">
    <location>
        <begin position="112"/>
        <end position="320"/>
    </location>
</feature>
<evidence type="ECO:0000259" key="3">
    <source>
        <dbReference type="Pfam" id="PF07859"/>
    </source>
</evidence>
<dbReference type="PANTHER" id="PTHR48081">
    <property type="entry name" value="AB HYDROLASE SUPERFAMILY PROTEIN C4A8.06C"/>
    <property type="match status" value="1"/>
</dbReference>
<dbReference type="InterPro" id="IPR050300">
    <property type="entry name" value="GDXG_lipolytic_enzyme"/>
</dbReference>
<reference evidence="4 5" key="1">
    <citation type="submission" date="2018-05" db="EMBL/GenBank/DDBJ databases">
        <title>Genomic Encyclopedia of Type Strains, Phase IV (KMG-IV): sequencing the most valuable type-strain genomes for metagenomic binning, comparative biology and taxonomic classification.</title>
        <authorList>
            <person name="Goeker M."/>
        </authorList>
    </citation>
    <scope>NUCLEOTIDE SEQUENCE [LARGE SCALE GENOMIC DNA]</scope>
    <source>
        <strain evidence="4 5">DSM 44704</strain>
    </source>
</reference>
<comment type="caution">
    <text evidence="4">The sequence shown here is derived from an EMBL/GenBank/DDBJ whole genome shotgun (WGS) entry which is preliminary data.</text>
</comment>
<proteinExistence type="predicted"/>
<keyword evidence="5" id="KW-1185">Reference proteome</keyword>
<organism evidence="4 5">
    <name type="scientific">Nocardia tenerifensis</name>
    <dbReference type="NCBI Taxonomy" id="228006"/>
    <lineage>
        <taxon>Bacteria</taxon>
        <taxon>Bacillati</taxon>
        <taxon>Actinomycetota</taxon>
        <taxon>Actinomycetes</taxon>
        <taxon>Mycobacteriales</taxon>
        <taxon>Nocardiaceae</taxon>
        <taxon>Nocardia</taxon>
    </lineage>
</organism>
<dbReference type="Pfam" id="PF07859">
    <property type="entry name" value="Abhydrolase_3"/>
    <property type="match status" value="1"/>
</dbReference>
<evidence type="ECO:0000256" key="2">
    <source>
        <dbReference type="SAM" id="MobiDB-lite"/>
    </source>
</evidence>
<keyword evidence="1" id="KW-0378">Hydrolase</keyword>
<dbReference type="InterPro" id="IPR013094">
    <property type="entry name" value="AB_hydrolase_3"/>
</dbReference>
<evidence type="ECO:0000313" key="5">
    <source>
        <dbReference type="Proteomes" id="UP000247569"/>
    </source>
</evidence>
<dbReference type="InterPro" id="IPR029058">
    <property type="entry name" value="AB_hydrolase_fold"/>
</dbReference>
<dbReference type="SUPFAM" id="SSF53474">
    <property type="entry name" value="alpha/beta-Hydrolases"/>
    <property type="match status" value="1"/>
</dbReference>
<dbReference type="Gene3D" id="3.40.50.1820">
    <property type="entry name" value="alpha/beta hydrolase"/>
    <property type="match status" value="1"/>
</dbReference>
<dbReference type="AlphaFoldDB" id="A0A318KFG8"/>
<evidence type="ECO:0000256" key="1">
    <source>
        <dbReference type="ARBA" id="ARBA00022801"/>
    </source>
</evidence>
<feature type="region of interest" description="Disordered" evidence="2">
    <location>
        <begin position="1"/>
        <end position="25"/>
    </location>
</feature>
<dbReference type="EMBL" id="QJKF01000001">
    <property type="protein sequence ID" value="PXX70973.1"/>
    <property type="molecule type" value="Genomic_DNA"/>
</dbReference>
<protein>
    <submittedName>
        <fullName evidence="4">Acetyl esterase/lipase</fullName>
    </submittedName>
</protein>
<evidence type="ECO:0000313" key="4">
    <source>
        <dbReference type="EMBL" id="PXX70973.1"/>
    </source>
</evidence>
<dbReference type="PANTHER" id="PTHR48081:SF8">
    <property type="entry name" value="ALPHA_BETA HYDROLASE FOLD-3 DOMAIN-CONTAINING PROTEIN-RELATED"/>
    <property type="match status" value="1"/>
</dbReference>